<dbReference type="Gene3D" id="3.40.50.300">
    <property type="entry name" value="P-loop containing nucleotide triphosphate hydrolases"/>
    <property type="match status" value="1"/>
</dbReference>
<dbReference type="InterPro" id="IPR023192">
    <property type="entry name" value="TGS-like_dom_sf"/>
</dbReference>
<dbReference type="InterPro" id="IPR004095">
    <property type="entry name" value="TGS"/>
</dbReference>
<keyword evidence="6 9" id="KW-0378">Hydrolase</keyword>
<feature type="domain" description="TGS" evidence="12">
    <location>
        <begin position="307"/>
        <end position="390"/>
    </location>
</feature>
<evidence type="ECO:0000256" key="7">
    <source>
        <dbReference type="ARBA" id="ARBA00022840"/>
    </source>
</evidence>
<gene>
    <name evidence="13" type="ORF">GpartN1_g3369.t1</name>
</gene>
<dbReference type="FunFam" id="1.10.150.300:FF:000003">
    <property type="entry name" value="Obg-like ATPase 1"/>
    <property type="match status" value="1"/>
</dbReference>
<comment type="subunit">
    <text evidence="9">Monomer.</text>
</comment>
<comment type="cofactor">
    <cofactor evidence="1">
        <name>Mg(2+)</name>
        <dbReference type="ChEBI" id="CHEBI:18420"/>
    </cofactor>
</comment>
<keyword evidence="8" id="KW-0460">Magnesium</keyword>
<evidence type="ECO:0000256" key="5">
    <source>
        <dbReference type="ARBA" id="ARBA00022741"/>
    </source>
</evidence>
<reference evidence="13" key="2">
    <citation type="submission" date="2022-01" db="EMBL/GenBank/DDBJ databases">
        <authorList>
            <person name="Hirooka S."/>
            <person name="Miyagishima S.Y."/>
        </authorList>
    </citation>
    <scope>NUCLEOTIDE SEQUENCE</scope>
    <source>
        <strain evidence="13">NBRC 102759</strain>
    </source>
</reference>
<dbReference type="Pfam" id="PF01926">
    <property type="entry name" value="MMR_HSR1"/>
    <property type="match status" value="1"/>
</dbReference>
<evidence type="ECO:0000256" key="1">
    <source>
        <dbReference type="ARBA" id="ARBA00001946"/>
    </source>
</evidence>
<dbReference type="InterPro" id="IPR006073">
    <property type="entry name" value="GTP-bd"/>
</dbReference>
<evidence type="ECO:0000256" key="2">
    <source>
        <dbReference type="ARBA" id="ARBA00004496"/>
    </source>
</evidence>
<proteinExistence type="inferred from homology"/>
<keyword evidence="10" id="KW-0175">Coiled coil</keyword>
<dbReference type="CDD" id="cd04867">
    <property type="entry name" value="TGS_YchF_OLA1"/>
    <property type="match status" value="1"/>
</dbReference>
<evidence type="ECO:0000256" key="10">
    <source>
        <dbReference type="SAM" id="Coils"/>
    </source>
</evidence>
<reference evidence="13" key="1">
    <citation type="journal article" date="2022" name="Proc. Natl. Acad. Sci. U.S.A.">
        <title>Life cycle and functional genomics of the unicellular red alga Galdieria for elucidating algal and plant evolution and industrial use.</title>
        <authorList>
            <person name="Hirooka S."/>
            <person name="Itabashi T."/>
            <person name="Ichinose T.M."/>
            <person name="Onuma R."/>
            <person name="Fujiwara T."/>
            <person name="Yamashita S."/>
            <person name="Jong L.W."/>
            <person name="Tomita R."/>
            <person name="Iwane A.H."/>
            <person name="Miyagishima S.Y."/>
        </authorList>
    </citation>
    <scope>NUCLEOTIDE SEQUENCE</scope>
    <source>
        <strain evidence="13">NBRC 102759</strain>
    </source>
</reference>
<name>A0A9C7PVE8_9RHOD</name>
<feature type="binding site" evidence="9">
    <location>
        <position position="232"/>
    </location>
    <ligand>
        <name>ATP</name>
        <dbReference type="ChEBI" id="CHEBI:30616"/>
    </ligand>
</feature>
<dbReference type="InterPro" id="IPR031167">
    <property type="entry name" value="G_OBG"/>
</dbReference>
<comment type="subcellular location">
    <subcellularLocation>
        <location evidence="2 9">Cytoplasm</location>
    </subcellularLocation>
</comment>
<dbReference type="PROSITE" id="PS51880">
    <property type="entry name" value="TGS"/>
    <property type="match status" value="1"/>
</dbReference>
<accession>A0A9C7PVE8</accession>
<protein>
    <recommendedName>
        <fullName evidence="9">Obg-like ATPase 1</fullName>
    </recommendedName>
</protein>
<dbReference type="CDD" id="cd01900">
    <property type="entry name" value="YchF"/>
    <property type="match status" value="1"/>
</dbReference>
<dbReference type="AlphaFoldDB" id="A0A9C7PVE8"/>
<dbReference type="EMBL" id="BQMJ01000025">
    <property type="protein sequence ID" value="GJQ11578.1"/>
    <property type="molecule type" value="Genomic_DNA"/>
</dbReference>
<evidence type="ECO:0000259" key="12">
    <source>
        <dbReference type="PROSITE" id="PS51880"/>
    </source>
</evidence>
<dbReference type="HAMAP" id="MF_00944">
    <property type="entry name" value="YchF_OLA1_ATPase"/>
    <property type="match status" value="1"/>
</dbReference>
<keyword evidence="7 9" id="KW-0067">ATP-binding</keyword>
<dbReference type="GO" id="GO:0005737">
    <property type="term" value="C:cytoplasm"/>
    <property type="evidence" value="ECO:0007669"/>
    <property type="project" value="UniProtKB-SubCell"/>
</dbReference>
<dbReference type="InterPro" id="IPR004396">
    <property type="entry name" value="ATPase_YchF/OLA1"/>
</dbReference>
<dbReference type="Pfam" id="PF06071">
    <property type="entry name" value="YchF-GTPase_C"/>
    <property type="match status" value="1"/>
</dbReference>
<dbReference type="Proteomes" id="UP001061958">
    <property type="component" value="Unassembled WGS sequence"/>
</dbReference>
<evidence type="ECO:0000313" key="13">
    <source>
        <dbReference type="EMBL" id="GJQ11578.1"/>
    </source>
</evidence>
<comment type="function">
    <text evidence="9">Hydrolyzes ATP, and can also hydrolyze GTP with lower efficiency. Has lower affinity for GTP.</text>
</comment>
<dbReference type="GO" id="GO:0043023">
    <property type="term" value="F:ribosomal large subunit binding"/>
    <property type="evidence" value="ECO:0007669"/>
    <property type="project" value="UniProtKB-UniRule"/>
</dbReference>
<evidence type="ECO:0000256" key="9">
    <source>
        <dbReference type="HAMAP-Rule" id="MF_03167"/>
    </source>
</evidence>
<dbReference type="Gene3D" id="1.10.150.300">
    <property type="entry name" value="TGS-like domain"/>
    <property type="match status" value="1"/>
</dbReference>
<dbReference type="GO" id="GO:0016887">
    <property type="term" value="F:ATP hydrolysis activity"/>
    <property type="evidence" value="ECO:0007669"/>
    <property type="project" value="UniProtKB-UniRule"/>
</dbReference>
<comment type="caution">
    <text evidence="13">The sequence shown here is derived from an EMBL/GenBank/DDBJ whole genome shotgun (WGS) entry which is preliminary data.</text>
</comment>
<dbReference type="InterPro" id="IPR027417">
    <property type="entry name" value="P-loop_NTPase"/>
</dbReference>
<dbReference type="Gene3D" id="3.10.20.30">
    <property type="match status" value="1"/>
</dbReference>
<dbReference type="InterPro" id="IPR012676">
    <property type="entry name" value="TGS-like"/>
</dbReference>
<dbReference type="NCBIfam" id="TIGR00092">
    <property type="entry name" value="redox-regulated ATPase YchF"/>
    <property type="match status" value="1"/>
</dbReference>
<dbReference type="GO" id="GO:0005524">
    <property type="term" value="F:ATP binding"/>
    <property type="evidence" value="ECO:0007669"/>
    <property type="project" value="UniProtKB-UniRule"/>
</dbReference>
<dbReference type="PANTHER" id="PTHR23305">
    <property type="entry name" value="OBG GTPASE FAMILY"/>
    <property type="match status" value="1"/>
</dbReference>
<organism evidence="13 14">
    <name type="scientific">Galdieria partita</name>
    <dbReference type="NCBI Taxonomy" id="83374"/>
    <lineage>
        <taxon>Eukaryota</taxon>
        <taxon>Rhodophyta</taxon>
        <taxon>Bangiophyceae</taxon>
        <taxon>Galdieriales</taxon>
        <taxon>Galdieriaceae</taxon>
        <taxon>Galdieria</taxon>
    </lineage>
</organism>
<feature type="binding site" evidence="9">
    <location>
        <begin position="31"/>
        <end position="36"/>
    </location>
    <ligand>
        <name>ATP</name>
        <dbReference type="ChEBI" id="CHEBI:30616"/>
    </ligand>
</feature>
<evidence type="ECO:0000256" key="6">
    <source>
        <dbReference type="ARBA" id="ARBA00022801"/>
    </source>
</evidence>
<keyword evidence="5 9" id="KW-0547">Nucleotide-binding</keyword>
<keyword evidence="14" id="KW-1185">Reference proteome</keyword>
<keyword evidence="4" id="KW-0479">Metal-binding</keyword>
<dbReference type="PANTHER" id="PTHR23305:SF11">
    <property type="entry name" value="OBG-LIKE ATPASE 1"/>
    <property type="match status" value="1"/>
</dbReference>
<evidence type="ECO:0000256" key="8">
    <source>
        <dbReference type="ARBA" id="ARBA00022842"/>
    </source>
</evidence>
<feature type="domain" description="OBG-type G" evidence="11">
    <location>
        <begin position="22"/>
        <end position="283"/>
    </location>
</feature>
<feature type="coiled-coil region" evidence="10">
    <location>
        <begin position="149"/>
        <end position="176"/>
    </location>
</feature>
<evidence type="ECO:0000256" key="4">
    <source>
        <dbReference type="ARBA" id="ARBA00022723"/>
    </source>
</evidence>
<evidence type="ECO:0000259" key="11">
    <source>
        <dbReference type="PROSITE" id="PS51710"/>
    </source>
</evidence>
<dbReference type="OrthoDB" id="424823at2759"/>
<dbReference type="FunFam" id="3.10.20.30:FF:000029">
    <property type="entry name" value="Obg-like ATPase 1"/>
    <property type="match status" value="1"/>
</dbReference>
<evidence type="ECO:0000256" key="3">
    <source>
        <dbReference type="ARBA" id="ARBA00022490"/>
    </source>
</evidence>
<dbReference type="InterPro" id="IPR013029">
    <property type="entry name" value="YchF_C"/>
</dbReference>
<evidence type="ECO:0000313" key="14">
    <source>
        <dbReference type="Proteomes" id="UP001061958"/>
    </source>
</evidence>
<sequence length="399" mass="45396">MAPKKKEEEPQKAVLGRFSHNLKMGILGLPNVGKSTFFNTLTKLSVSAENYPFCTIDPNEARIPVPDERFDWLCEVYKPSSKVPGFLDIWDIAGLVKGAHEGQGLGNAFLSHIMAVDGLFHVCRAFEKEDVVHVEGNVDPVRDLDIISEELILKDLDRLQREIQEQETKINRAGHNASKEQRLELETLKKVKSFLEDSRKPIRSGEWSNSEIEILNRHLFLTAKPQVYLVNLSEKDYIRKKNKWLPKIKEWVDSRTGEMIIPFSADLESKLLDLESQSPELAQQYLEENKTTSALPKIIKAGYQALHLIYFFTAGEDEVKCWTIRRGTLAPQAAGTIHSDFEKGFICAEVMKYDELKEYGSESALKAAGKYRQQGKNYIVEDGDIILFKFNVTTSSKKK</sequence>
<dbReference type="InterPro" id="IPR041706">
    <property type="entry name" value="YchF_N"/>
</dbReference>
<dbReference type="SUPFAM" id="SSF81271">
    <property type="entry name" value="TGS-like"/>
    <property type="match status" value="1"/>
</dbReference>
<dbReference type="PROSITE" id="PS51710">
    <property type="entry name" value="G_OBG"/>
    <property type="match status" value="1"/>
</dbReference>
<dbReference type="PIRSF" id="PIRSF006641">
    <property type="entry name" value="CHP00092"/>
    <property type="match status" value="1"/>
</dbReference>
<keyword evidence="3 9" id="KW-0963">Cytoplasm</keyword>
<dbReference type="GO" id="GO:0005525">
    <property type="term" value="F:GTP binding"/>
    <property type="evidence" value="ECO:0007669"/>
    <property type="project" value="InterPro"/>
</dbReference>
<dbReference type="GO" id="GO:0046872">
    <property type="term" value="F:metal ion binding"/>
    <property type="evidence" value="ECO:0007669"/>
    <property type="project" value="UniProtKB-KW"/>
</dbReference>
<dbReference type="SUPFAM" id="SSF52540">
    <property type="entry name" value="P-loop containing nucleoside triphosphate hydrolases"/>
    <property type="match status" value="1"/>
</dbReference>
<comment type="similarity">
    <text evidence="9">Belongs to the TRAFAC class OBG-HflX-like GTPase superfamily. OBG GTPase family. YchF/OLA1 subfamily.</text>
</comment>
<dbReference type="PRINTS" id="PR00326">
    <property type="entry name" value="GTP1OBG"/>
</dbReference>
<dbReference type="InterPro" id="IPR012675">
    <property type="entry name" value="Beta-grasp_dom_sf"/>
</dbReference>